<dbReference type="Pfam" id="PF10609">
    <property type="entry name" value="ParA"/>
    <property type="match status" value="1"/>
</dbReference>
<dbReference type="GO" id="GO:0016887">
    <property type="term" value="F:ATP hydrolysis activity"/>
    <property type="evidence" value="ECO:0007669"/>
    <property type="project" value="UniProtKB-UniRule"/>
</dbReference>
<comment type="subunit">
    <text evidence="6">Homodimer.</text>
</comment>
<dbReference type="Gene3D" id="3.40.50.300">
    <property type="entry name" value="P-loop containing nucleotide triphosphate hydrolases"/>
    <property type="match status" value="1"/>
</dbReference>
<dbReference type="EMBL" id="SODA01000004">
    <property type="protein sequence ID" value="TDW06756.1"/>
    <property type="molecule type" value="Genomic_DNA"/>
</dbReference>
<evidence type="ECO:0000313" key="7">
    <source>
        <dbReference type="EMBL" id="TDW06756.1"/>
    </source>
</evidence>
<dbReference type="CDD" id="cd02037">
    <property type="entry name" value="Mrp_NBP35"/>
    <property type="match status" value="1"/>
</dbReference>
<gene>
    <name evidence="7" type="ORF">C8C77_104150</name>
</gene>
<accession>A0A4R7Z7L2</accession>
<dbReference type="InterPro" id="IPR000808">
    <property type="entry name" value="Mrp-like_CS"/>
</dbReference>
<dbReference type="Proteomes" id="UP000294697">
    <property type="component" value="Unassembled WGS sequence"/>
</dbReference>
<comment type="caution">
    <text evidence="7">The sequence shown here is derived from an EMBL/GenBank/DDBJ whole genome shotgun (WGS) entry which is preliminary data.</text>
</comment>
<evidence type="ECO:0000256" key="4">
    <source>
        <dbReference type="ARBA" id="ARBA00023004"/>
    </source>
</evidence>
<comment type="function">
    <text evidence="6">Binds and transfers iron-sulfur (Fe-S) clusters to target apoproteins. Can hydrolyze ATP.</text>
</comment>
<dbReference type="HAMAP" id="MF_02040">
    <property type="entry name" value="Mrp_NBP35"/>
    <property type="match status" value="1"/>
</dbReference>
<dbReference type="InterPro" id="IPR019591">
    <property type="entry name" value="Mrp/NBP35_ATP-bd"/>
</dbReference>
<reference evidence="7 8" key="1">
    <citation type="submission" date="2019-03" db="EMBL/GenBank/DDBJ databases">
        <title>Subsurface microbial communities from deep shales in Ohio and West Virginia, USA.</title>
        <authorList>
            <person name="Wrighton K."/>
        </authorList>
    </citation>
    <scope>NUCLEOTIDE SEQUENCE [LARGE SCALE GENOMIC DNA]</scope>
    <source>
        <strain evidence="7 8">MSL9.2</strain>
    </source>
</reference>
<dbReference type="InterPro" id="IPR033756">
    <property type="entry name" value="YlxH/NBP35"/>
</dbReference>
<evidence type="ECO:0000256" key="5">
    <source>
        <dbReference type="ARBA" id="ARBA00023014"/>
    </source>
</evidence>
<dbReference type="PANTHER" id="PTHR42961:SF2">
    <property type="entry name" value="IRON-SULFUR PROTEIN NUBPL"/>
    <property type="match status" value="1"/>
</dbReference>
<evidence type="ECO:0000313" key="8">
    <source>
        <dbReference type="Proteomes" id="UP000294697"/>
    </source>
</evidence>
<comment type="similarity">
    <text evidence="6">Belongs to the Mrp/NBP35 ATP-binding proteins family.</text>
</comment>
<dbReference type="GO" id="GO:0140663">
    <property type="term" value="F:ATP-dependent FeS chaperone activity"/>
    <property type="evidence" value="ECO:0007669"/>
    <property type="project" value="InterPro"/>
</dbReference>
<evidence type="ECO:0000256" key="1">
    <source>
        <dbReference type="ARBA" id="ARBA00022723"/>
    </source>
</evidence>
<keyword evidence="6" id="KW-0378">Hydrolase</keyword>
<protein>
    <recommendedName>
        <fullName evidence="6">Iron-sulfur cluster carrier protein</fullName>
    </recommendedName>
</protein>
<dbReference type="GO" id="GO:0046872">
    <property type="term" value="F:metal ion binding"/>
    <property type="evidence" value="ECO:0007669"/>
    <property type="project" value="UniProtKB-KW"/>
</dbReference>
<dbReference type="FunFam" id="3.40.50.300:FF:001119">
    <property type="entry name" value="Iron-sulfur cluster carrier protein"/>
    <property type="match status" value="1"/>
</dbReference>
<keyword evidence="5 6" id="KW-0411">Iron-sulfur</keyword>
<organism evidence="7 8">
    <name type="scientific">Halanaerobium saccharolyticum</name>
    <dbReference type="NCBI Taxonomy" id="43595"/>
    <lineage>
        <taxon>Bacteria</taxon>
        <taxon>Bacillati</taxon>
        <taxon>Bacillota</taxon>
        <taxon>Clostridia</taxon>
        <taxon>Halanaerobiales</taxon>
        <taxon>Halanaerobiaceae</taxon>
        <taxon>Halanaerobium</taxon>
    </lineage>
</organism>
<dbReference type="SUPFAM" id="SSF52540">
    <property type="entry name" value="P-loop containing nucleoside triphosphate hydrolases"/>
    <property type="match status" value="1"/>
</dbReference>
<keyword evidence="2 6" id="KW-0547">Nucleotide-binding</keyword>
<name>A0A4R7Z7L2_9FIRM</name>
<evidence type="ECO:0000256" key="3">
    <source>
        <dbReference type="ARBA" id="ARBA00022840"/>
    </source>
</evidence>
<keyword evidence="4 6" id="KW-0408">Iron</keyword>
<dbReference type="PROSITE" id="PS01215">
    <property type="entry name" value="MRP"/>
    <property type="match status" value="1"/>
</dbReference>
<dbReference type="GO" id="GO:0016226">
    <property type="term" value="P:iron-sulfur cluster assembly"/>
    <property type="evidence" value="ECO:0007669"/>
    <property type="project" value="InterPro"/>
</dbReference>
<dbReference type="GO" id="GO:0051539">
    <property type="term" value="F:4 iron, 4 sulfur cluster binding"/>
    <property type="evidence" value="ECO:0007669"/>
    <property type="project" value="TreeGrafter"/>
</dbReference>
<dbReference type="InterPro" id="IPR027417">
    <property type="entry name" value="P-loop_NTPase"/>
</dbReference>
<sequence length="281" mass="30771">MYDVKEKKAQLEHGSINKGIIAVASGKGGVGKSTVTVNLATALAELGYKVGIIDADVRGFSVPRILGVTDKPRAVSEKEIIPPEVNGIKAISMGSFVGENEPVIWRAPLLAGALEQFFKDVRWGELDYMLIDLPPGTGDMPLNIMQKVPHAETLVVTTPQITATKVAGRIGAMADKMEHKIIGVVENMAYYKCPECGHKDYIFGENGGQDLADFMKTELLGQLPLISEVRRRSDSGKPIVFDEPEAEISREFIKIAKRLAERETGFDENVEPLKLNMNPEH</sequence>
<dbReference type="RefSeq" id="WP_111571398.1">
    <property type="nucleotide sequence ID" value="NZ_QLME01000004.1"/>
</dbReference>
<dbReference type="InterPro" id="IPR044304">
    <property type="entry name" value="NUBPL-like"/>
</dbReference>
<dbReference type="PANTHER" id="PTHR42961">
    <property type="entry name" value="IRON-SULFUR PROTEIN NUBPL"/>
    <property type="match status" value="1"/>
</dbReference>
<dbReference type="OrthoDB" id="9809679at2"/>
<proteinExistence type="inferred from homology"/>
<keyword evidence="1 6" id="KW-0479">Metal-binding</keyword>
<dbReference type="AlphaFoldDB" id="A0A4R7Z7L2"/>
<feature type="binding site" evidence="6">
    <location>
        <begin position="26"/>
        <end position="33"/>
    </location>
    <ligand>
        <name>ATP</name>
        <dbReference type="ChEBI" id="CHEBI:30616"/>
    </ligand>
</feature>
<dbReference type="GO" id="GO:0005524">
    <property type="term" value="F:ATP binding"/>
    <property type="evidence" value="ECO:0007669"/>
    <property type="project" value="UniProtKB-UniRule"/>
</dbReference>
<evidence type="ECO:0000256" key="2">
    <source>
        <dbReference type="ARBA" id="ARBA00022741"/>
    </source>
</evidence>
<evidence type="ECO:0000256" key="6">
    <source>
        <dbReference type="HAMAP-Rule" id="MF_02040"/>
    </source>
</evidence>
<keyword evidence="3 6" id="KW-0067">ATP-binding</keyword>